<dbReference type="HOGENOM" id="CLU_233205_0_0_10"/>
<dbReference type="EMBL" id="FP929033">
    <property type="protein sequence ID" value="CBK65994.1"/>
    <property type="molecule type" value="Genomic_DNA"/>
</dbReference>
<dbReference type="RefSeq" id="WP_008765937.1">
    <property type="nucleotide sequence ID" value="NC_021017.1"/>
</dbReference>
<evidence type="ECO:0000313" key="2">
    <source>
        <dbReference type="EMBL" id="CBK65994.1"/>
    </source>
</evidence>
<feature type="region of interest" description="Disordered" evidence="1">
    <location>
        <begin position="234"/>
        <end position="254"/>
    </location>
</feature>
<gene>
    <name evidence="2" type="ORF">BXY_08120</name>
</gene>
<dbReference type="InterPro" id="IPR032675">
    <property type="entry name" value="LRR_dom_sf"/>
</dbReference>
<evidence type="ECO:0000256" key="1">
    <source>
        <dbReference type="SAM" id="MobiDB-lite"/>
    </source>
</evidence>
<dbReference type="PATRIC" id="fig|657309.4.peg.4392"/>
<evidence type="ECO:0000313" key="3">
    <source>
        <dbReference type="Proteomes" id="UP000008795"/>
    </source>
</evidence>
<protein>
    <submittedName>
        <fullName evidence="2">Uncharacterized protein</fullName>
    </submittedName>
</protein>
<proteinExistence type="predicted"/>
<dbReference type="Gene3D" id="3.80.10.10">
    <property type="entry name" value="Ribonuclease Inhibitor"/>
    <property type="match status" value="1"/>
</dbReference>
<reference evidence="2 3" key="2">
    <citation type="submission" date="2010-03" db="EMBL/GenBank/DDBJ databases">
        <authorList>
            <person name="Pajon A."/>
        </authorList>
    </citation>
    <scope>NUCLEOTIDE SEQUENCE [LARGE SCALE GENOMIC DNA]</scope>
    <source>
        <strain evidence="2 3">XB1A</strain>
    </source>
</reference>
<dbReference type="KEGG" id="bxy:BXY_08120"/>
<dbReference type="eggNOG" id="ENOG5033R0W">
    <property type="taxonomic scope" value="Bacteria"/>
</dbReference>
<reference evidence="2 3" key="1">
    <citation type="submission" date="2010-03" db="EMBL/GenBank/DDBJ databases">
        <title>The genome sequence of Bacteriodes xylanisolvens XB1A.</title>
        <authorList>
            <consortium name="metaHIT consortium -- http://www.metahit.eu/"/>
            <person name="Pajon A."/>
            <person name="Turner K."/>
            <person name="Parkhill J."/>
            <person name="Bernalier A."/>
        </authorList>
    </citation>
    <scope>NUCLEOTIDE SEQUENCE [LARGE SCALE GENOMIC DNA]</scope>
    <source>
        <strain evidence="2 3">XB1A</strain>
    </source>
</reference>
<name>D6D7J9_9BACE</name>
<dbReference type="Proteomes" id="UP000008795">
    <property type="component" value="Chromosome"/>
</dbReference>
<sequence>MTETEKQQIISLVLQALKTNSLTIEQLTDTTELSKDMYVEVSGGRKISIDLLSSTIAKMVNGDFDALVENVNKIAKDLSDGDAELLKRITGVSDKSNPLTDPFKSIGSFTTIGSFKDKLKTMYSGDSSIGNYRCILSVDSSKIPVNIQIERLELNKVCQSFTSCIQLATMSDNAEGVYLGTVCTNSRIGIVSNESVTWGKWTSVINDFEERIGKANGIAPLNEESKVPSECLPEPLSLGEGEEEAFPGNRGKSLEDTMKNIPSDIIKPGSFSVLSDASYLNVYFKKVSKTTGKETDDSFRLPSATLEQAGLLSAEDKQALEDMKSGTPADDVTHPIVIVDEIRPLKDGYYTLETAIAAVVSSQQETGINYERTGLIITYKTGEYEMETRQFQGAVSDFNEVALWKNFGGEGSKVELGDAPEEGGDKALSTGGAYDCIPVDFSLDTETEGVVKIQMVNAKGEGVGEEKQFLVGTGGGGGGGGTIVAIAFESSPVYGAYGSPIKGRAAVRSVTSGGGIETENSIETLEIVDRDSGLTVWAERVNRPSSGDLTDYTFELDFTSFFTAAGSRKFKLVATDDSGNTGSKNISVTAVDITCTCVQVLQYSPDTPVTPTTGSVTIPLYKFANNQSDKGISVRVDIKINGEWHLLATTAVNDSFTHSITLHPSELGLSHGSYPLRIQGTDIASGAKGNTIYTAVMVVEEGNETPIVSLRYDDTTGGTVRLYDTLKLDVAVYVPGKSQSHVAIFANGIQFTQLLALNTRSYSVSQQIKGYADGTAVTYNAIVSAVSSDNIIVTVDGSAIDAELTSGTIYDFDFSGRSNDEADHSITSNGYELKLAGANFTSNGFGTFLGKNCLRIAENVTGQLNHYMFGSSMLEATGGAIQFTFATKNVKDKNAKLMECYDESSGAGFYVTGSKVGIYCKNGIRSREERSYEQGKEITAAIVVEPTSIYIERGGIKYSMICLYLDGERVAALGYVGGTGNLFQDRNIKFNGERGDLYLYNLCAWNTYFEWAQAHKNYLVRLTDTEIMVKEYEFENVLVSQTAEGTTMLRPSAAELYARGIPYIVEVASDESFNEFDNGVSTSDNFTVDLYYYDPVHPWRSFVARGVRKRRQGTTSAKRCKKNPRYYLGKAKEIVPLFPDYTNADALLTYALFKQKKVRVGENTIPVDIITVKIDFSDSSGVNDCGTCDMMNYTYRSLGGDYLTPAQRFFDGTYDLGDIHIEGLEMNHSTANHPVCVFRSTSDTLQNVYFEARGNWKEDKGEQTALGFMNTPGYNLGCLNYQDASFVEFFGRAEETLDQIEERFKATDGLDTGMLYLLSLYCGRDYRFMRYVDGAWKDTTGSMYQEDGKWLIEGDVLNPVEGFELLVYQGMCWWRGVSSVEDMMKPSSMKSSWVQKLIDKGEISGDTFPAWTYYFECMVDNDQLAIDYALGKKVPYQLYNMLRFCDTCNKDNDAQWQENWRNNLRLHANPKSVMSYYGFTDYACGKDQQAKNMQPMWFLESGASVTKGVYSPNALIMYLNKIYDADGVNDKDNDGGCDTDPEVDPGKPSTDTYTNPFAGWNSILWVCCREQQEVLLVDGNTIDLRTVIAAMRSCQIEVDGQMMKPFSPDGAIYFYCTKRQLVWPKVVSSYDGYRKYIQYTATSDAIYFYALQGLGLTSLPAFIRTRWRIRDGYYQTGDFFSGVLSGRIACGADATITIMAAATGYFGVGNDASGNLSESCYLEAGQSYTFTNFAKDEGALLYIYQADRMSSIDLSALTLSDNFDFSVMSLVETLVTGGENHVERSMGYNKLAAYMLGDLPFLTTLDIRNTGAKSLDASKCPRIEHIHTEGSVLENLTLAETSPINDISLPPTMTSLRFVGLPELTYTGLSAPSGLQIESMPNVQRLRLETSPKLDAIQMLRDVLASQTESRKLSMLRISNMTLKADGSELLAILEYGVAGMDEDGNRQDKPVVNGTYELTVIRETDEIESLESGIDGLVILTVIDAYIDLINWFNNESYGGEPYYDNVTLDNINEVLEYYNGETYEEYLERFAEDNMDINDLINK</sequence>
<organism evidence="2 3">
    <name type="scientific">Bacteroides xylanisolvens XB1A</name>
    <dbReference type="NCBI Taxonomy" id="657309"/>
    <lineage>
        <taxon>Bacteria</taxon>
        <taxon>Pseudomonadati</taxon>
        <taxon>Bacteroidota</taxon>
        <taxon>Bacteroidia</taxon>
        <taxon>Bacteroidales</taxon>
        <taxon>Bacteroidaceae</taxon>
        <taxon>Bacteroides</taxon>
    </lineage>
</organism>
<accession>D6D7J9</accession>